<evidence type="ECO:0000256" key="5">
    <source>
        <dbReference type="SAM" id="Coils"/>
    </source>
</evidence>
<evidence type="ECO:0000256" key="3">
    <source>
        <dbReference type="ARBA" id="ARBA00023054"/>
    </source>
</evidence>
<comment type="caution">
    <text evidence="7">The sequence shown here is derived from an EMBL/GenBank/DDBJ whole genome shotgun (WGS) entry which is preliminary data.</text>
</comment>
<feature type="region of interest" description="Disordered" evidence="6">
    <location>
        <begin position="1"/>
        <end position="45"/>
    </location>
</feature>
<dbReference type="Gene3D" id="1.10.418.30">
    <property type="entry name" value="Ncd80 complex, Ncd80 subunit"/>
    <property type="match status" value="1"/>
</dbReference>
<dbReference type="InterPro" id="IPR038273">
    <property type="entry name" value="Ndc80_sf"/>
</dbReference>
<keyword evidence="2" id="KW-0158">Chromosome</keyword>
<evidence type="ECO:0000256" key="4">
    <source>
        <dbReference type="ARBA" id="ARBA00023328"/>
    </source>
</evidence>
<dbReference type="OrthoDB" id="10453292at2759"/>
<dbReference type="PANTHER" id="PTHR10643:SF2">
    <property type="entry name" value="KINETOCHORE PROTEIN NDC80 HOMOLOG"/>
    <property type="match status" value="1"/>
</dbReference>
<evidence type="ECO:0000313" key="7">
    <source>
        <dbReference type="EMBL" id="CAF0775249.1"/>
    </source>
</evidence>
<evidence type="ECO:0000256" key="6">
    <source>
        <dbReference type="SAM" id="MobiDB-lite"/>
    </source>
</evidence>
<evidence type="ECO:0000256" key="1">
    <source>
        <dbReference type="ARBA" id="ARBA00004584"/>
    </source>
</evidence>
<reference evidence="7" key="1">
    <citation type="submission" date="2021-02" db="EMBL/GenBank/DDBJ databases">
        <authorList>
            <person name="Nowell W R."/>
        </authorList>
    </citation>
    <scope>NUCLEOTIDE SEQUENCE</scope>
    <source>
        <strain evidence="7">Ploen Becks lab</strain>
    </source>
</reference>
<organism evidence="7 8">
    <name type="scientific">Brachionus calyciflorus</name>
    <dbReference type="NCBI Taxonomy" id="104777"/>
    <lineage>
        <taxon>Eukaryota</taxon>
        <taxon>Metazoa</taxon>
        <taxon>Spiralia</taxon>
        <taxon>Gnathifera</taxon>
        <taxon>Rotifera</taxon>
        <taxon>Eurotatoria</taxon>
        <taxon>Monogononta</taxon>
        <taxon>Pseudotrocha</taxon>
        <taxon>Ploima</taxon>
        <taxon>Brachionidae</taxon>
        <taxon>Brachionus</taxon>
    </lineage>
</organism>
<sequence>MMKRSLNPQTPAMRRSSSADNFGSSSQNRQSAGRSSSIGRPSSIGFIKTADGKPIEAKDLAPAIFDELEVLGYPIGDQFTVKTLLLPSTATFYSIFEFLIKTIGIQDVWNPNYLMIGQPKNQNQITSSQPQPNAVQQNKNRIDLVIHHLTFLKFSNIPKANILQNMTTPKHWTLMLQILYFLCNNCKFLTIYDPESVINTMAANQDFINHYISKVYKNVVKIGYEYLQTEEYLQNKKDSLAKFETLLRGNMDYDKIKANLADLNKTYEYWFSQRDEFDVLLKEEEDLKRQLEEEEDAINKEMQEYEDRVKRNGLLKSECANLKEKVIQMEREVAAKDAQYERQLASGKNLGNLPTKHAQTLKELENLQNQVAELDNEKDELYIQLNQKSIDAKNAMNKANEMLKNIKIATNIPVDEIPSLEMTDLHKKNNINEYMDLIIRIRKEYNEKILELPSQLSNLTGERKMIESKIESYKSTLKNLEQEIANFESLLSELKISTDGVIYDFIHQVSEKKNDLVVAKKQNELEKEKLVETNNQLKKVLEEEKKLKSEAVQNQNKMLENIENVKRDGLASYETKKKQVKDEFEKYQADINGYINSVKEYLKTRPNNVDI</sequence>
<protein>
    <recommendedName>
        <fullName evidence="9">Kinetochore protein NDC80</fullName>
    </recommendedName>
</protein>
<proteinExistence type="predicted"/>
<dbReference type="PANTHER" id="PTHR10643">
    <property type="entry name" value="KINETOCHORE PROTEIN NDC80"/>
    <property type="match status" value="1"/>
</dbReference>
<accession>A0A813R377</accession>
<feature type="coiled-coil region" evidence="5">
    <location>
        <begin position="463"/>
        <end position="590"/>
    </location>
</feature>
<evidence type="ECO:0000313" key="8">
    <source>
        <dbReference type="Proteomes" id="UP000663879"/>
    </source>
</evidence>
<dbReference type="InterPro" id="IPR005550">
    <property type="entry name" value="Kinetochore_Ndc80"/>
</dbReference>
<dbReference type="Proteomes" id="UP000663879">
    <property type="component" value="Unassembled WGS sequence"/>
</dbReference>
<feature type="coiled-coil region" evidence="5">
    <location>
        <begin position="274"/>
        <end position="391"/>
    </location>
</feature>
<feature type="compositionally biased region" description="Low complexity" evidence="6">
    <location>
        <begin position="31"/>
        <end position="45"/>
    </location>
</feature>
<name>A0A813R377_9BILA</name>
<evidence type="ECO:0008006" key="9">
    <source>
        <dbReference type="Google" id="ProtNLM"/>
    </source>
</evidence>
<dbReference type="GO" id="GO:0031262">
    <property type="term" value="C:Ndc80 complex"/>
    <property type="evidence" value="ECO:0007669"/>
    <property type="project" value="InterPro"/>
</dbReference>
<keyword evidence="8" id="KW-1185">Reference proteome</keyword>
<keyword evidence="4" id="KW-0137">Centromere</keyword>
<gene>
    <name evidence="7" type="ORF">OXX778_LOCUS5169</name>
</gene>
<keyword evidence="3 5" id="KW-0175">Coiled coil</keyword>
<dbReference type="AlphaFoldDB" id="A0A813R377"/>
<evidence type="ECO:0000256" key="2">
    <source>
        <dbReference type="ARBA" id="ARBA00022454"/>
    </source>
</evidence>
<comment type="subcellular location">
    <subcellularLocation>
        <location evidence="1">Chromosome</location>
        <location evidence="1">Centromere</location>
    </subcellularLocation>
</comment>
<dbReference type="EMBL" id="CAJNOC010000548">
    <property type="protein sequence ID" value="CAF0775249.1"/>
    <property type="molecule type" value="Genomic_DNA"/>
</dbReference>
<feature type="compositionally biased region" description="Polar residues" evidence="6">
    <location>
        <begin position="1"/>
        <end position="30"/>
    </location>
</feature>
<dbReference type="GO" id="GO:0051315">
    <property type="term" value="P:attachment of mitotic spindle microtubules to kinetochore"/>
    <property type="evidence" value="ECO:0007669"/>
    <property type="project" value="InterPro"/>
</dbReference>